<dbReference type="Gramene" id="Manes.13G098400.1.v8.1">
    <property type="protein sequence ID" value="Manes.13G098400.1.v8.1.CDS.1"/>
    <property type="gene ID" value="Manes.13G098400.v8.1"/>
</dbReference>
<accession>A0A2C9UQG2</accession>
<dbReference type="STRING" id="3983.A0A2C9UQG2"/>
<name>A0A2C9UQG2_MANES</name>
<protein>
    <submittedName>
        <fullName evidence="1">Uncharacterized protein</fullName>
    </submittedName>
</protein>
<dbReference type="OrthoDB" id="1917248at2759"/>
<comment type="caution">
    <text evidence="1">The sequence shown here is derived from an EMBL/GenBank/DDBJ whole genome shotgun (WGS) entry which is preliminary data.</text>
</comment>
<gene>
    <name evidence="1" type="ORF">MANES_13G098400v8</name>
</gene>
<organism evidence="1 2">
    <name type="scientific">Manihot esculenta</name>
    <name type="common">Cassava</name>
    <name type="synonym">Jatropha manihot</name>
    <dbReference type="NCBI Taxonomy" id="3983"/>
    <lineage>
        <taxon>Eukaryota</taxon>
        <taxon>Viridiplantae</taxon>
        <taxon>Streptophyta</taxon>
        <taxon>Embryophyta</taxon>
        <taxon>Tracheophyta</taxon>
        <taxon>Spermatophyta</taxon>
        <taxon>Magnoliopsida</taxon>
        <taxon>eudicotyledons</taxon>
        <taxon>Gunneridae</taxon>
        <taxon>Pentapetalae</taxon>
        <taxon>rosids</taxon>
        <taxon>fabids</taxon>
        <taxon>Malpighiales</taxon>
        <taxon>Euphorbiaceae</taxon>
        <taxon>Crotonoideae</taxon>
        <taxon>Manihoteae</taxon>
        <taxon>Manihot</taxon>
    </lineage>
</organism>
<dbReference type="OMA" id="HRLYQHK"/>
<dbReference type="EMBL" id="CM004399">
    <property type="protein sequence ID" value="OAY33462.1"/>
    <property type="molecule type" value="Genomic_DNA"/>
</dbReference>
<dbReference type="Proteomes" id="UP000091857">
    <property type="component" value="Chromosome 13"/>
</dbReference>
<sequence length="197" mass="23022">MKRSLVPVMSNEEMKIRRELEMDIERDLEQEIKDGIYHLALRLHRLYQHQEERNKRETSDQSAATKYIHQETRNKMLSEVNISIKLDGGTKIEIKEKKKEAPCRPRSSRSEQNRSFQGMIQTKRFDWARSLRSSGLAPAMAITRRNERSLQGRTLSNCHAGQCLNLNPENNSRRNLTGQQKINAGLEYKILELGWKC</sequence>
<evidence type="ECO:0000313" key="2">
    <source>
        <dbReference type="Proteomes" id="UP000091857"/>
    </source>
</evidence>
<keyword evidence="2" id="KW-1185">Reference proteome</keyword>
<dbReference type="AlphaFoldDB" id="A0A2C9UQG2"/>
<proteinExistence type="predicted"/>
<evidence type="ECO:0000313" key="1">
    <source>
        <dbReference type="EMBL" id="OAY33462.1"/>
    </source>
</evidence>
<reference evidence="2" key="1">
    <citation type="journal article" date="2016" name="Nat. Biotechnol.">
        <title>Sequencing wild and cultivated cassava and related species reveals extensive interspecific hybridization and genetic diversity.</title>
        <authorList>
            <person name="Bredeson J.V."/>
            <person name="Lyons J.B."/>
            <person name="Prochnik S.E."/>
            <person name="Wu G.A."/>
            <person name="Ha C.M."/>
            <person name="Edsinger-Gonzales E."/>
            <person name="Grimwood J."/>
            <person name="Schmutz J."/>
            <person name="Rabbi I.Y."/>
            <person name="Egesi C."/>
            <person name="Nauluvula P."/>
            <person name="Lebot V."/>
            <person name="Ndunguru J."/>
            <person name="Mkamilo G."/>
            <person name="Bart R.S."/>
            <person name="Setter T.L."/>
            <person name="Gleadow R.M."/>
            <person name="Kulakow P."/>
            <person name="Ferguson M.E."/>
            <person name="Rounsley S."/>
            <person name="Rokhsar D.S."/>
        </authorList>
    </citation>
    <scope>NUCLEOTIDE SEQUENCE [LARGE SCALE GENOMIC DNA]</scope>
    <source>
        <strain evidence="2">cv. AM560-2</strain>
    </source>
</reference>